<comment type="subcellular location">
    <subcellularLocation>
        <location evidence="1">Membrane</location>
        <topology evidence="1">Multi-pass membrane protein</topology>
    </subcellularLocation>
</comment>
<accession>A0A557R0F6</accession>
<protein>
    <submittedName>
        <fullName evidence="6">Bile acid:sodium symporter family protein</fullName>
    </submittedName>
</protein>
<feature type="transmembrane region" description="Helical" evidence="5">
    <location>
        <begin position="95"/>
        <end position="115"/>
    </location>
</feature>
<dbReference type="GO" id="GO:0016020">
    <property type="term" value="C:membrane"/>
    <property type="evidence" value="ECO:0007669"/>
    <property type="project" value="UniProtKB-SubCell"/>
</dbReference>
<gene>
    <name evidence="6" type="ORF">FHP91_02975</name>
</gene>
<keyword evidence="7" id="KW-1185">Reference proteome</keyword>
<feature type="transmembrane region" description="Helical" evidence="5">
    <location>
        <begin position="64"/>
        <end position="83"/>
    </location>
</feature>
<evidence type="ECO:0000256" key="4">
    <source>
        <dbReference type="ARBA" id="ARBA00023136"/>
    </source>
</evidence>
<dbReference type="OrthoDB" id="9806785at2"/>
<dbReference type="InterPro" id="IPR004710">
    <property type="entry name" value="Bilac:Na_transpt"/>
</dbReference>
<keyword evidence="3 5" id="KW-1133">Transmembrane helix</keyword>
<dbReference type="InterPro" id="IPR002657">
    <property type="entry name" value="BilAc:Na_symport/Acr3"/>
</dbReference>
<dbReference type="Gene3D" id="1.20.1530.20">
    <property type="match status" value="1"/>
</dbReference>
<evidence type="ECO:0000313" key="6">
    <source>
        <dbReference type="EMBL" id="TVO58642.1"/>
    </source>
</evidence>
<feature type="transmembrane region" description="Helical" evidence="5">
    <location>
        <begin position="165"/>
        <end position="187"/>
    </location>
</feature>
<keyword evidence="2 5" id="KW-0812">Transmembrane</keyword>
<reference evidence="6 7" key="1">
    <citation type="submission" date="2019-07" db="EMBL/GenBank/DDBJ databases">
        <title>The pathways for chlorine oxyanion respiration interact through the shared metabolite chlorate.</title>
        <authorList>
            <person name="Barnum T.P."/>
            <person name="Cheng Y."/>
            <person name="Hill K.A."/>
            <person name="Lucas L.N."/>
            <person name="Carlson H.K."/>
            <person name="Coates J.D."/>
        </authorList>
    </citation>
    <scope>NUCLEOTIDE SEQUENCE [LARGE SCALE GENOMIC DNA]</scope>
    <source>
        <strain evidence="6 7">SFB-3</strain>
    </source>
</reference>
<organism evidence="6 7">
    <name type="scientific">Denitromonas halophila</name>
    <dbReference type="NCBI Taxonomy" id="1629404"/>
    <lineage>
        <taxon>Bacteria</taxon>
        <taxon>Pseudomonadati</taxon>
        <taxon>Pseudomonadota</taxon>
        <taxon>Betaproteobacteria</taxon>
        <taxon>Rhodocyclales</taxon>
        <taxon>Zoogloeaceae</taxon>
        <taxon>Denitromonas</taxon>
    </lineage>
</organism>
<proteinExistence type="predicted"/>
<dbReference type="Pfam" id="PF01758">
    <property type="entry name" value="SBF"/>
    <property type="match status" value="1"/>
</dbReference>
<name>A0A557R0F6_9RHOO</name>
<evidence type="ECO:0000313" key="7">
    <source>
        <dbReference type="Proteomes" id="UP000319502"/>
    </source>
</evidence>
<feature type="transmembrane region" description="Helical" evidence="5">
    <location>
        <begin position="199"/>
        <end position="220"/>
    </location>
</feature>
<evidence type="ECO:0000256" key="5">
    <source>
        <dbReference type="SAM" id="Phobius"/>
    </source>
</evidence>
<dbReference type="AlphaFoldDB" id="A0A557R0F6"/>
<sequence>MIKILLPLGLAFIMFSLGLGLKLADFRRVMTRPDAIALGLLAQILLLPLTAWLIATGLNLAPEAAVGLMILAACPGGVTAGMVTHLARGETALSISLTALTSIAAFISVPLIVGISLTHFMGESATVQLPLGQTVGGLFLITLLPVTLGLWLNETERIGVRHTVVIHRVATGLFLLIVLFTFASQWPAMAKHFPSVGPAALLLNLITMATGAALGALVRLDSAGRVALSMECGMQNSALGITLAVSLLAAPALAVPAVIYAFLMNITAFAVIAVRRARHQPVAG</sequence>
<dbReference type="PANTHER" id="PTHR10361">
    <property type="entry name" value="SODIUM-BILE ACID COTRANSPORTER"/>
    <property type="match status" value="1"/>
</dbReference>
<feature type="transmembrane region" description="Helical" evidence="5">
    <location>
        <begin position="232"/>
        <end position="251"/>
    </location>
</feature>
<comment type="caution">
    <text evidence="6">The sequence shown here is derived from an EMBL/GenBank/DDBJ whole genome shotgun (WGS) entry which is preliminary data.</text>
</comment>
<evidence type="ECO:0000256" key="2">
    <source>
        <dbReference type="ARBA" id="ARBA00022692"/>
    </source>
</evidence>
<feature type="transmembrane region" description="Helical" evidence="5">
    <location>
        <begin position="36"/>
        <end position="58"/>
    </location>
</feature>
<dbReference type="EMBL" id="VMNK01000003">
    <property type="protein sequence ID" value="TVO58642.1"/>
    <property type="molecule type" value="Genomic_DNA"/>
</dbReference>
<dbReference type="RefSeq" id="WP_144308176.1">
    <property type="nucleotide sequence ID" value="NZ_VMNK01000003.1"/>
</dbReference>
<evidence type="ECO:0000256" key="1">
    <source>
        <dbReference type="ARBA" id="ARBA00004141"/>
    </source>
</evidence>
<dbReference type="InterPro" id="IPR038770">
    <property type="entry name" value="Na+/solute_symporter_sf"/>
</dbReference>
<dbReference type="PANTHER" id="PTHR10361:SF24">
    <property type="entry name" value="P3 PROTEIN"/>
    <property type="match status" value="1"/>
</dbReference>
<dbReference type="Proteomes" id="UP000319502">
    <property type="component" value="Unassembled WGS sequence"/>
</dbReference>
<feature type="transmembrane region" description="Helical" evidence="5">
    <location>
        <begin position="135"/>
        <end position="153"/>
    </location>
</feature>
<feature type="transmembrane region" description="Helical" evidence="5">
    <location>
        <begin position="6"/>
        <end position="24"/>
    </location>
</feature>
<evidence type="ECO:0000256" key="3">
    <source>
        <dbReference type="ARBA" id="ARBA00022989"/>
    </source>
</evidence>
<keyword evidence="4 5" id="KW-0472">Membrane</keyword>